<evidence type="ECO:0000313" key="2">
    <source>
        <dbReference type="Proteomes" id="UP000317691"/>
    </source>
</evidence>
<gene>
    <name evidence="1" type="ORF">E6K79_09440</name>
</gene>
<organism evidence="1 2">
    <name type="scientific">Eiseniibacteriota bacterium</name>
    <dbReference type="NCBI Taxonomy" id="2212470"/>
    <lineage>
        <taxon>Bacteria</taxon>
        <taxon>Candidatus Eiseniibacteriota</taxon>
    </lineage>
</organism>
<dbReference type="Proteomes" id="UP000317691">
    <property type="component" value="Unassembled WGS sequence"/>
</dbReference>
<evidence type="ECO:0000313" key="1">
    <source>
        <dbReference type="EMBL" id="TMQ63850.1"/>
    </source>
</evidence>
<name>A0A538TJR4_UNCEI</name>
<dbReference type="AlphaFoldDB" id="A0A538TJR4"/>
<comment type="caution">
    <text evidence="1">The sequence shown here is derived from an EMBL/GenBank/DDBJ whole genome shotgun (WGS) entry which is preliminary data.</text>
</comment>
<protein>
    <submittedName>
        <fullName evidence="1">Uncharacterized protein</fullName>
    </submittedName>
</protein>
<sequence length="254" mass="27088">MMSTHVMSQSIAPAFRRIPHRDPDVNRTVRIAANVSMPLQVQASIREAGHGAPLGSTLTLEGAIVLPGVSAMLTFAKKHANRDGGSIATEAILIPPGEWFVAASSTPPLRITRHSPLQIQIRDSSGAPLAEACNLGRQEDGEPREFGLSVRVPATLVAEITTDGRYSTRCTTIGGKLVFGRGILIRCMFGEGGEAWGSHLCGVGKTDIVAVEVGQTILFPDQLVEPSAREVSLQRMLFRDGQGYPFSSNGLYGA</sequence>
<reference evidence="1 2" key="1">
    <citation type="journal article" date="2019" name="Nat. Microbiol.">
        <title>Mediterranean grassland soil C-N compound turnover is dependent on rainfall and depth, and is mediated by genomically divergent microorganisms.</title>
        <authorList>
            <person name="Diamond S."/>
            <person name="Andeer P.F."/>
            <person name="Li Z."/>
            <person name="Crits-Christoph A."/>
            <person name="Burstein D."/>
            <person name="Anantharaman K."/>
            <person name="Lane K.R."/>
            <person name="Thomas B.C."/>
            <person name="Pan C."/>
            <person name="Northen T.R."/>
            <person name="Banfield J.F."/>
        </authorList>
    </citation>
    <scope>NUCLEOTIDE SEQUENCE [LARGE SCALE GENOMIC DNA]</scope>
    <source>
        <strain evidence="1">WS_9</strain>
    </source>
</reference>
<proteinExistence type="predicted"/>
<accession>A0A538TJR4</accession>
<dbReference type="EMBL" id="VBOZ01000029">
    <property type="protein sequence ID" value="TMQ63850.1"/>
    <property type="molecule type" value="Genomic_DNA"/>
</dbReference>